<reference evidence="1 2" key="1">
    <citation type="submission" date="2019-04" db="EMBL/GenBank/DDBJ databases">
        <title>Genome sequencing of Streptococcus rubneri DSM 26920(T).</title>
        <authorList>
            <person name="Kook J.-K."/>
            <person name="Park S.-N."/>
            <person name="Lim Y.K."/>
        </authorList>
    </citation>
    <scope>NUCLEOTIDE SEQUENCE [LARGE SCALE GENOMIC DNA]</scope>
    <source>
        <strain evidence="1 2">DSM 26920</strain>
    </source>
</reference>
<dbReference type="Pfam" id="PF16993">
    <property type="entry name" value="Asp1"/>
    <property type="match status" value="1"/>
</dbReference>
<protein>
    <submittedName>
        <fullName evidence="1">Accessory Sec system protein Asp1</fullName>
    </submittedName>
</protein>
<gene>
    <name evidence="1" type="primary">asp1</name>
    <name evidence="1" type="ORF">E5S68_07190</name>
</gene>
<evidence type="ECO:0000313" key="1">
    <source>
        <dbReference type="EMBL" id="TGN92693.1"/>
    </source>
</evidence>
<proteinExistence type="predicted"/>
<keyword evidence="2" id="KW-1185">Reference proteome</keyword>
<dbReference type="Proteomes" id="UP000297986">
    <property type="component" value="Unassembled WGS sequence"/>
</dbReference>
<dbReference type="AlphaFoldDB" id="A0A4Z1DVJ5"/>
<dbReference type="RefSeq" id="WP_135782930.1">
    <property type="nucleotide sequence ID" value="NZ_JASHFX010000001.1"/>
</dbReference>
<sequence>MYYFIPAWYGSERTWHSTTIPWYWMKDSIEFDDTINQVRVFQDAGIERKLLIPHYAPQLRYFLHRQDLLETDYLSVFDHLQGVSPDQEMMPVQIEDLEWPSETTFAYTPFQVVAFRRGEMIAKIDVGVDGNILSITRLKDGEIAFIEYLDDRGFISSAIYYKSGHPYFQEYLSVDGTWVLREMLTEDNHSVFVNEHVQSLFKKEVYSEIKEVIMEKMKFLLGTIVPQQDQAVFAAHPANLPFLQELGFGVKKVLSFYGKRQPLSPDDSLLHFCLKDVKLIVTDSEQTKEAILELSPTLQSKVHRVTSFDSRLRLGNSQERKESKIFFYVGEDGFLSKKLLKNLLEILAKNSLFELVFAFYSASENHVLTLRSQLNQLIKEEIALASVQLTVTEQELGENKIQDDELAVEAPEYRYTVKNFFNENDIIKELEQTRLIVDLNDEPNLYTQIAGISAGIPQVNRTKTEFVDHLKNGYIISKEGELEKALKHYLTTLKPWNEALVYSVDKIQEYTGPRLIAKWEGWMKE</sequence>
<dbReference type="NCBIfam" id="TIGR03713">
    <property type="entry name" value="acc_sec_asp1"/>
    <property type="match status" value="1"/>
</dbReference>
<evidence type="ECO:0000313" key="2">
    <source>
        <dbReference type="Proteomes" id="UP000297986"/>
    </source>
</evidence>
<dbReference type="InterPro" id="IPR022372">
    <property type="entry name" value="Accessory_SS_Asp1"/>
</dbReference>
<dbReference type="OrthoDB" id="9767875at2"/>
<comment type="caution">
    <text evidence="1">The sequence shown here is derived from an EMBL/GenBank/DDBJ whole genome shotgun (WGS) entry which is preliminary data.</text>
</comment>
<accession>A0A4Z1DVJ5</accession>
<dbReference type="EMBL" id="SRRP01000001">
    <property type="protein sequence ID" value="TGN92693.1"/>
    <property type="molecule type" value="Genomic_DNA"/>
</dbReference>
<dbReference type="GO" id="GO:0015031">
    <property type="term" value="P:protein transport"/>
    <property type="evidence" value="ECO:0007669"/>
    <property type="project" value="InterPro"/>
</dbReference>
<name>A0A4Z1DVJ5_9STRE</name>
<organism evidence="1 2">
    <name type="scientific">Streptococcus rubneri</name>
    <dbReference type="NCBI Taxonomy" id="1234680"/>
    <lineage>
        <taxon>Bacteria</taxon>
        <taxon>Bacillati</taxon>
        <taxon>Bacillota</taxon>
        <taxon>Bacilli</taxon>
        <taxon>Lactobacillales</taxon>
        <taxon>Streptococcaceae</taxon>
        <taxon>Streptococcus</taxon>
    </lineage>
</organism>